<protein>
    <submittedName>
        <fullName evidence="2">DUF2294 family protein</fullName>
    </submittedName>
</protein>
<feature type="domain" description="Na+-translocating membrane potential-generating system MpsC" evidence="1">
    <location>
        <begin position="8"/>
        <end position="110"/>
    </location>
</feature>
<dbReference type="EMBL" id="CP043930">
    <property type="protein sequence ID" value="QGQ26660.1"/>
    <property type="molecule type" value="Genomic_DNA"/>
</dbReference>
<gene>
    <name evidence="2" type="ORF">F1728_30070</name>
</gene>
<organism evidence="2 3">
    <name type="scientific">Gimesia benthica</name>
    <dbReference type="NCBI Taxonomy" id="2608982"/>
    <lineage>
        <taxon>Bacteria</taxon>
        <taxon>Pseudomonadati</taxon>
        <taxon>Planctomycetota</taxon>
        <taxon>Planctomycetia</taxon>
        <taxon>Planctomycetales</taxon>
        <taxon>Planctomycetaceae</taxon>
        <taxon>Gimesia</taxon>
    </lineage>
</organism>
<sequence>MTYSSLTITAKVAHTVHDFQRQRTGYTPKSVTVVLSDGMMVITLLEALTPAETILCQTEKGTVRLRDFHAELVRDSLGLLGAEIERIAGIPLQEVVVDIDSITGDIIHIYATGTPLQVFKLAGDLSVETLIESESHL</sequence>
<keyword evidence="3" id="KW-1185">Reference proteome</keyword>
<evidence type="ECO:0000259" key="1">
    <source>
        <dbReference type="Pfam" id="PF10057"/>
    </source>
</evidence>
<accession>A0A6I6APQ9</accession>
<evidence type="ECO:0000313" key="2">
    <source>
        <dbReference type="EMBL" id="QGQ26660.1"/>
    </source>
</evidence>
<evidence type="ECO:0000313" key="3">
    <source>
        <dbReference type="Proteomes" id="UP000427281"/>
    </source>
</evidence>
<proteinExistence type="predicted"/>
<dbReference type="Pfam" id="PF10057">
    <property type="entry name" value="MpsC"/>
    <property type="match status" value="1"/>
</dbReference>
<reference evidence="2 3" key="1">
    <citation type="submission" date="2019-09" db="EMBL/GenBank/DDBJ databases">
        <title>Gimesia benthica sp. nov., a novel bacterium isolated from deep-sea water of the Northwest Indian Ocean.</title>
        <authorList>
            <person name="Dai X."/>
        </authorList>
    </citation>
    <scope>NUCLEOTIDE SEQUENCE [LARGE SCALE GENOMIC DNA]</scope>
    <source>
        <strain evidence="2 3">E7</strain>
    </source>
</reference>
<dbReference type="KEGG" id="gim:F1728_30070"/>
<dbReference type="Proteomes" id="UP000427281">
    <property type="component" value="Chromosome"/>
</dbReference>
<name>A0A6I6APQ9_9PLAN</name>
<dbReference type="InterPro" id="IPR018745">
    <property type="entry name" value="MpsC"/>
</dbReference>
<dbReference type="AlphaFoldDB" id="A0A6I6APQ9"/>
<dbReference type="RefSeq" id="WP_155367118.1">
    <property type="nucleotide sequence ID" value="NZ_CP043930.1"/>
</dbReference>